<dbReference type="InterPro" id="IPR000719">
    <property type="entry name" value="Prot_kinase_dom"/>
</dbReference>
<protein>
    <recommendedName>
        <fullName evidence="1">non-specific serine/threonine protein kinase</fullName>
        <ecNumber evidence="1">2.7.11.1</ecNumber>
    </recommendedName>
</protein>
<organism evidence="12 13">
    <name type="scientific">Hypothenemus hampei</name>
    <name type="common">Coffee berry borer</name>
    <dbReference type="NCBI Taxonomy" id="57062"/>
    <lineage>
        <taxon>Eukaryota</taxon>
        <taxon>Metazoa</taxon>
        <taxon>Ecdysozoa</taxon>
        <taxon>Arthropoda</taxon>
        <taxon>Hexapoda</taxon>
        <taxon>Insecta</taxon>
        <taxon>Pterygota</taxon>
        <taxon>Neoptera</taxon>
        <taxon>Endopterygota</taxon>
        <taxon>Coleoptera</taxon>
        <taxon>Polyphaga</taxon>
        <taxon>Cucujiformia</taxon>
        <taxon>Curculionidae</taxon>
        <taxon>Scolytinae</taxon>
        <taxon>Hypothenemus</taxon>
    </lineage>
</organism>
<feature type="domain" description="Protein kinase" evidence="11">
    <location>
        <begin position="109"/>
        <end position="358"/>
    </location>
</feature>
<keyword evidence="2 10" id="KW-0723">Serine/threonine-protein kinase</keyword>
<evidence type="ECO:0000313" key="12">
    <source>
        <dbReference type="EMBL" id="KAL1508901.1"/>
    </source>
</evidence>
<proteinExistence type="inferred from homology"/>
<evidence type="ECO:0000256" key="1">
    <source>
        <dbReference type="ARBA" id="ARBA00012513"/>
    </source>
</evidence>
<evidence type="ECO:0000256" key="4">
    <source>
        <dbReference type="ARBA" id="ARBA00022741"/>
    </source>
</evidence>
<comment type="catalytic activity">
    <reaction evidence="8">
        <text>L-seryl-[protein] + ATP = O-phospho-L-seryl-[protein] + ADP + H(+)</text>
        <dbReference type="Rhea" id="RHEA:17989"/>
        <dbReference type="Rhea" id="RHEA-COMP:9863"/>
        <dbReference type="Rhea" id="RHEA-COMP:11604"/>
        <dbReference type="ChEBI" id="CHEBI:15378"/>
        <dbReference type="ChEBI" id="CHEBI:29999"/>
        <dbReference type="ChEBI" id="CHEBI:30616"/>
        <dbReference type="ChEBI" id="CHEBI:83421"/>
        <dbReference type="ChEBI" id="CHEBI:456216"/>
        <dbReference type="EC" id="2.7.11.1"/>
    </reaction>
</comment>
<evidence type="ECO:0000256" key="10">
    <source>
        <dbReference type="RuleBase" id="RU000304"/>
    </source>
</evidence>
<dbReference type="PROSITE" id="PS00107">
    <property type="entry name" value="PROTEIN_KINASE_ATP"/>
    <property type="match status" value="1"/>
</dbReference>
<dbReference type="AlphaFoldDB" id="A0ABD1F3K0"/>
<dbReference type="GO" id="GO:0005524">
    <property type="term" value="F:ATP binding"/>
    <property type="evidence" value="ECO:0007669"/>
    <property type="project" value="UniProtKB-UniRule"/>
</dbReference>
<dbReference type="GO" id="GO:0004674">
    <property type="term" value="F:protein serine/threonine kinase activity"/>
    <property type="evidence" value="ECO:0007669"/>
    <property type="project" value="UniProtKB-KW"/>
</dbReference>
<gene>
    <name evidence="12" type="ORF">ABEB36_003721</name>
</gene>
<evidence type="ECO:0000313" key="13">
    <source>
        <dbReference type="Proteomes" id="UP001566132"/>
    </source>
</evidence>
<keyword evidence="6 9" id="KW-0067">ATP-binding</keyword>
<reference evidence="12 13" key="1">
    <citation type="submission" date="2024-05" db="EMBL/GenBank/DDBJ databases">
        <title>Genetic variation in Jamaican populations of the coffee berry borer (Hypothenemus hampei).</title>
        <authorList>
            <person name="Errbii M."/>
            <person name="Myrie A."/>
        </authorList>
    </citation>
    <scope>NUCLEOTIDE SEQUENCE [LARGE SCALE GENOMIC DNA]</scope>
    <source>
        <strain evidence="12">JA-Hopewell-2020-01-JO</strain>
        <tissue evidence="12">Whole body</tissue>
    </source>
</reference>
<keyword evidence="5" id="KW-0418">Kinase</keyword>
<evidence type="ECO:0000259" key="11">
    <source>
        <dbReference type="PROSITE" id="PS50011"/>
    </source>
</evidence>
<comment type="similarity">
    <text evidence="10">Belongs to the protein kinase superfamily.</text>
</comment>
<dbReference type="InterPro" id="IPR017441">
    <property type="entry name" value="Protein_kinase_ATP_BS"/>
</dbReference>
<dbReference type="PROSITE" id="PS50011">
    <property type="entry name" value="PROTEIN_KINASE_DOM"/>
    <property type="match status" value="1"/>
</dbReference>
<dbReference type="InterPro" id="IPR011009">
    <property type="entry name" value="Kinase-like_dom_sf"/>
</dbReference>
<evidence type="ECO:0000256" key="8">
    <source>
        <dbReference type="ARBA" id="ARBA00048679"/>
    </source>
</evidence>
<accession>A0ABD1F3K0</accession>
<evidence type="ECO:0000256" key="9">
    <source>
        <dbReference type="PROSITE-ProRule" id="PRU10141"/>
    </source>
</evidence>
<name>A0ABD1F3K0_HYPHA</name>
<feature type="binding site" evidence="9">
    <location>
        <position position="136"/>
    </location>
    <ligand>
        <name>ATP</name>
        <dbReference type="ChEBI" id="CHEBI:30616"/>
    </ligand>
</feature>
<keyword evidence="3" id="KW-0808">Transferase</keyword>
<dbReference type="InterPro" id="IPR051681">
    <property type="entry name" value="Ser/Thr_Kinases-Pseudokinases"/>
</dbReference>
<comment type="caution">
    <text evidence="12">The sequence shown here is derived from an EMBL/GenBank/DDBJ whole genome shotgun (WGS) entry which is preliminary data.</text>
</comment>
<dbReference type="SUPFAM" id="SSF56112">
    <property type="entry name" value="Protein kinase-like (PK-like)"/>
    <property type="match status" value="1"/>
</dbReference>
<keyword evidence="4 9" id="KW-0547">Nucleotide-binding</keyword>
<dbReference type="EC" id="2.7.11.1" evidence="1"/>
<evidence type="ECO:0000256" key="5">
    <source>
        <dbReference type="ARBA" id="ARBA00022777"/>
    </source>
</evidence>
<dbReference type="PROSITE" id="PS00108">
    <property type="entry name" value="PROTEIN_KINASE_ST"/>
    <property type="match status" value="1"/>
</dbReference>
<evidence type="ECO:0000256" key="6">
    <source>
        <dbReference type="ARBA" id="ARBA00022840"/>
    </source>
</evidence>
<sequence length="358" mass="40201">MSHLLKHAILSPKYVSPLSSGRKILGTPGKAQLLKPPYVKKLEFSTNDSDNLCSLATSTHGIPIPKIKVDGVNDTTKKKSRRLQNVFNAIEINTPNKIDLVNSGLEKFKNFTTILGKGSFGTVFKGKHRGQTVAVKIVTQVCVSKEKNAVGLNHKNIVQTLDIIENPIHKKYSLIIMELIPNCENLQEFLENLKPYEMPSGRLREIAIEITNGLQYLHNNNLIHLDLKPKNILISEDACKICDFGNSVKIGVPLDNLGYNGTAIYTAPEILLGQTPTIKSDIYSLGLVFWQMKYLKNPFDNYGPVESIIYNVVKYGLRPMFNAENDKLSLIYTECWDSDPDRRPSTTEVLRKLNELSF</sequence>
<dbReference type="Gene3D" id="1.10.510.10">
    <property type="entry name" value="Transferase(Phosphotransferase) domain 1"/>
    <property type="match status" value="1"/>
</dbReference>
<dbReference type="EMBL" id="JBDJPC010000003">
    <property type="protein sequence ID" value="KAL1508901.1"/>
    <property type="molecule type" value="Genomic_DNA"/>
</dbReference>
<dbReference type="SMART" id="SM00220">
    <property type="entry name" value="S_TKc"/>
    <property type="match status" value="1"/>
</dbReference>
<evidence type="ECO:0000256" key="7">
    <source>
        <dbReference type="ARBA" id="ARBA00047899"/>
    </source>
</evidence>
<dbReference type="PANTHER" id="PTHR44329:SF285">
    <property type="entry name" value="V-MOS MOLONEY MURINE SARCOMA VIRAL ONCO HOMOLOG"/>
    <property type="match status" value="1"/>
</dbReference>
<dbReference type="Proteomes" id="UP001566132">
    <property type="component" value="Unassembled WGS sequence"/>
</dbReference>
<dbReference type="InterPro" id="IPR008271">
    <property type="entry name" value="Ser/Thr_kinase_AS"/>
</dbReference>
<dbReference type="PANTHER" id="PTHR44329">
    <property type="entry name" value="SERINE/THREONINE-PROTEIN KINASE TNNI3K-RELATED"/>
    <property type="match status" value="1"/>
</dbReference>
<dbReference type="Pfam" id="PF00069">
    <property type="entry name" value="Pkinase"/>
    <property type="match status" value="1"/>
</dbReference>
<comment type="catalytic activity">
    <reaction evidence="7">
        <text>L-threonyl-[protein] + ATP = O-phospho-L-threonyl-[protein] + ADP + H(+)</text>
        <dbReference type="Rhea" id="RHEA:46608"/>
        <dbReference type="Rhea" id="RHEA-COMP:11060"/>
        <dbReference type="Rhea" id="RHEA-COMP:11605"/>
        <dbReference type="ChEBI" id="CHEBI:15378"/>
        <dbReference type="ChEBI" id="CHEBI:30013"/>
        <dbReference type="ChEBI" id="CHEBI:30616"/>
        <dbReference type="ChEBI" id="CHEBI:61977"/>
        <dbReference type="ChEBI" id="CHEBI:456216"/>
        <dbReference type="EC" id="2.7.11.1"/>
    </reaction>
</comment>
<keyword evidence="13" id="KW-1185">Reference proteome</keyword>
<evidence type="ECO:0000256" key="3">
    <source>
        <dbReference type="ARBA" id="ARBA00022679"/>
    </source>
</evidence>
<evidence type="ECO:0000256" key="2">
    <source>
        <dbReference type="ARBA" id="ARBA00022527"/>
    </source>
</evidence>